<sequence>MITVVFIVSLLILAYIFIGYPLIILILSIVIRKEIKTQNDIPYVSIIISAYNEENIIREKIENCLDLDYPKDKLEIIVASESIDKTNKIVNEYRDKGVVLYAYENREGKRATLFKTVALAKNDIIVFSDANAMYKKDAIRKLIRAFSDERIGCVSGRLVYTNPKNSSIGKGESTYWEYDFILKMLTSKFLSLGGGVNGSIFGIRKHLYSPIDKYRGDDFEISCRVEINGYGVVLDPEAISYEESSEYTRQEFSRKVRLATWNLKSSLMLLKEAITKKRFITALILFSHRFLRYTTPVWLISLLICNAFLLNSTLVYFLFLQILFYLMGLIGMIMDRSNLKYGIIFLFPFYFIMVNYAALIAIVKNILGRSDMLWEKVR</sequence>
<feature type="transmembrane region" description="Helical" evidence="4">
    <location>
        <begin position="341"/>
        <end position="363"/>
    </location>
</feature>
<dbReference type="EMBL" id="LACI01002732">
    <property type="protein sequence ID" value="KJU81306.1"/>
    <property type="molecule type" value="Genomic_DNA"/>
</dbReference>
<dbReference type="PANTHER" id="PTHR43630">
    <property type="entry name" value="POLY-BETA-1,6-N-ACETYL-D-GLUCOSAMINE SYNTHASE"/>
    <property type="match status" value="1"/>
</dbReference>
<dbReference type="PANTHER" id="PTHR43630:SF1">
    <property type="entry name" value="POLY-BETA-1,6-N-ACETYL-D-GLUCOSAMINE SYNTHASE"/>
    <property type="match status" value="1"/>
</dbReference>
<evidence type="ECO:0000259" key="5">
    <source>
        <dbReference type="Pfam" id="PF00535"/>
    </source>
</evidence>
<proteinExistence type="inferred from homology"/>
<dbReference type="SUPFAM" id="SSF53448">
    <property type="entry name" value="Nucleotide-diphospho-sugar transferases"/>
    <property type="match status" value="1"/>
</dbReference>
<dbReference type="InterPro" id="IPR029044">
    <property type="entry name" value="Nucleotide-diphossugar_trans"/>
</dbReference>
<name>A0A0F3GHF0_9BACT</name>
<keyword evidence="3 6" id="KW-0808">Transferase</keyword>
<dbReference type="Proteomes" id="UP000033423">
    <property type="component" value="Unassembled WGS sequence"/>
</dbReference>
<comment type="caution">
    <text evidence="6">The sequence shown here is derived from an EMBL/GenBank/DDBJ whole genome shotgun (WGS) entry which is preliminary data.</text>
</comment>
<feature type="domain" description="Glycosyltransferase 2-like" evidence="5">
    <location>
        <begin position="45"/>
        <end position="199"/>
    </location>
</feature>
<keyword evidence="7" id="KW-1185">Reference proteome</keyword>
<feature type="transmembrane region" description="Helical" evidence="4">
    <location>
        <begin position="6"/>
        <end position="31"/>
    </location>
</feature>
<protein>
    <submittedName>
        <fullName evidence="6">Glycosyl transferase family protein</fullName>
    </submittedName>
</protein>
<evidence type="ECO:0000313" key="7">
    <source>
        <dbReference type="Proteomes" id="UP000033423"/>
    </source>
</evidence>
<dbReference type="GO" id="GO:0016757">
    <property type="term" value="F:glycosyltransferase activity"/>
    <property type="evidence" value="ECO:0007669"/>
    <property type="project" value="UniProtKB-KW"/>
</dbReference>
<evidence type="ECO:0000256" key="1">
    <source>
        <dbReference type="ARBA" id="ARBA00006739"/>
    </source>
</evidence>
<dbReference type="AlphaFoldDB" id="A0A0F3GHF0"/>
<reference evidence="6 7" key="1">
    <citation type="submission" date="2015-02" db="EMBL/GenBank/DDBJ databases">
        <title>Single-cell genomics of uncultivated deep-branching MTB reveals a conserved set of magnetosome genes.</title>
        <authorList>
            <person name="Kolinko S."/>
            <person name="Richter M."/>
            <person name="Glockner F.O."/>
            <person name="Brachmann A."/>
            <person name="Schuler D."/>
        </authorList>
    </citation>
    <scope>NUCLEOTIDE SEQUENCE [LARGE SCALE GENOMIC DNA]</scope>
    <source>
        <strain evidence="6">TM-1</strain>
    </source>
</reference>
<evidence type="ECO:0000313" key="6">
    <source>
        <dbReference type="EMBL" id="KJU81306.1"/>
    </source>
</evidence>
<keyword evidence="4" id="KW-0472">Membrane</keyword>
<dbReference type="Gene3D" id="3.90.550.10">
    <property type="entry name" value="Spore Coat Polysaccharide Biosynthesis Protein SpsA, Chain A"/>
    <property type="match status" value="1"/>
</dbReference>
<comment type="similarity">
    <text evidence="1">Belongs to the glycosyltransferase 2 family.</text>
</comment>
<organism evidence="6 7">
    <name type="scientific">Candidatus Magnetobacterium bavaricum</name>
    <dbReference type="NCBI Taxonomy" id="29290"/>
    <lineage>
        <taxon>Bacteria</taxon>
        <taxon>Pseudomonadati</taxon>
        <taxon>Nitrospirota</taxon>
        <taxon>Thermodesulfovibrionia</taxon>
        <taxon>Thermodesulfovibrionales</taxon>
        <taxon>Candidatus Magnetobacteriaceae</taxon>
        <taxon>Candidatus Magnetobacterium</taxon>
    </lineage>
</organism>
<evidence type="ECO:0000256" key="4">
    <source>
        <dbReference type="SAM" id="Phobius"/>
    </source>
</evidence>
<evidence type="ECO:0000256" key="3">
    <source>
        <dbReference type="ARBA" id="ARBA00022679"/>
    </source>
</evidence>
<keyword evidence="4" id="KW-1133">Transmembrane helix</keyword>
<keyword evidence="2" id="KW-0328">Glycosyltransferase</keyword>
<gene>
    <name evidence="6" type="ORF">MBAV_006439</name>
</gene>
<accession>A0A0F3GHF0</accession>
<evidence type="ECO:0000256" key="2">
    <source>
        <dbReference type="ARBA" id="ARBA00022676"/>
    </source>
</evidence>
<keyword evidence="4" id="KW-0812">Transmembrane</keyword>
<dbReference type="Pfam" id="PF00535">
    <property type="entry name" value="Glycos_transf_2"/>
    <property type="match status" value="1"/>
</dbReference>
<dbReference type="InterPro" id="IPR001173">
    <property type="entry name" value="Glyco_trans_2-like"/>
</dbReference>
<feature type="transmembrane region" description="Helical" evidence="4">
    <location>
        <begin position="290"/>
        <end position="309"/>
    </location>
</feature>